<name>A0A9W8LWY9_9FUNG</name>
<proteinExistence type="predicted"/>
<dbReference type="EMBL" id="JANBUW010001404">
    <property type="protein sequence ID" value="KAJ2843467.1"/>
    <property type="molecule type" value="Genomic_DNA"/>
</dbReference>
<feature type="compositionally biased region" description="Low complexity" evidence="1">
    <location>
        <begin position="406"/>
        <end position="416"/>
    </location>
</feature>
<feature type="region of interest" description="Disordered" evidence="1">
    <location>
        <begin position="393"/>
        <end position="416"/>
    </location>
</feature>
<dbReference type="Proteomes" id="UP001139887">
    <property type="component" value="Unassembled WGS sequence"/>
</dbReference>
<comment type="caution">
    <text evidence="3">The sequence shown here is derived from an EMBL/GenBank/DDBJ whole genome shotgun (WGS) entry which is preliminary data.</text>
</comment>
<evidence type="ECO:0000313" key="4">
    <source>
        <dbReference type="Proteomes" id="UP001139887"/>
    </source>
</evidence>
<feature type="non-terminal residue" evidence="3">
    <location>
        <position position="416"/>
    </location>
</feature>
<protein>
    <recommendedName>
        <fullName evidence="5">Late embryogenesis abundant protein LEA-2 subgroup domain-containing protein</fullName>
    </recommendedName>
</protein>
<dbReference type="AlphaFoldDB" id="A0A9W8LWY9"/>
<feature type="region of interest" description="Disordered" evidence="1">
    <location>
        <begin position="116"/>
        <end position="137"/>
    </location>
</feature>
<keyword evidence="2" id="KW-1133">Transmembrane helix</keyword>
<organism evidence="3 4">
    <name type="scientific">Coemansia brasiliensis</name>
    <dbReference type="NCBI Taxonomy" id="2650707"/>
    <lineage>
        <taxon>Eukaryota</taxon>
        <taxon>Fungi</taxon>
        <taxon>Fungi incertae sedis</taxon>
        <taxon>Zoopagomycota</taxon>
        <taxon>Kickxellomycotina</taxon>
        <taxon>Kickxellomycetes</taxon>
        <taxon>Kickxellales</taxon>
        <taxon>Kickxellaceae</taxon>
        <taxon>Coemansia</taxon>
    </lineage>
</organism>
<feature type="compositionally biased region" description="Basic residues" evidence="1">
    <location>
        <begin position="55"/>
        <end position="65"/>
    </location>
</feature>
<feature type="region of interest" description="Disordered" evidence="1">
    <location>
        <begin position="1"/>
        <end position="68"/>
    </location>
</feature>
<dbReference type="OrthoDB" id="20273at2759"/>
<feature type="compositionally biased region" description="Basic and acidic residues" evidence="1">
    <location>
        <begin position="18"/>
        <end position="33"/>
    </location>
</feature>
<dbReference type="Gene3D" id="2.60.40.1820">
    <property type="match status" value="1"/>
</dbReference>
<keyword evidence="4" id="KW-1185">Reference proteome</keyword>
<feature type="transmembrane region" description="Helical" evidence="2">
    <location>
        <begin position="170"/>
        <end position="192"/>
    </location>
</feature>
<sequence length="416" mass="46389">MYSGRSSYYSPSVGSGMHPDDRHGYNRFRERRSPPMGRRAGRIYGAEPPDGYHDYHRRSSPLHPRRSIDRNVYGSRSSMRHKPSVRSIPRAPSFGRRPMYGGSFVSSRVSLRSPPAMLSPRQMAGAHPAEPSEKHTLPPYDAAYSHLMDDGDDELIAMQRARRNRRILKYSGYALLCLLIVLTCSLLGYFLAPRTPVVALHAINSPESVSTSKFKLQGTKMQFHVDLIYRVQNDNFFDMSINDISTAVFWPDTKFALGGGRLSDIRVPARRTVQISMPIAMKYDVKRGPPPILLGMVESCGLHDTGIGEINLEVEVQADVHTKMKQTAIQSGRQSISIKCPVRRMATLQVDDGTSGNLGDIVRIQRMSFIDLTVDDGDHSVAENTLVMQMPITPQRLGHSSDSEVYEVSDSTPTGP</sequence>
<accession>A0A9W8LWY9</accession>
<evidence type="ECO:0000256" key="2">
    <source>
        <dbReference type="SAM" id="Phobius"/>
    </source>
</evidence>
<evidence type="ECO:0000313" key="3">
    <source>
        <dbReference type="EMBL" id="KAJ2843467.1"/>
    </source>
</evidence>
<feature type="compositionally biased region" description="Polar residues" evidence="1">
    <location>
        <begin position="1"/>
        <end position="13"/>
    </location>
</feature>
<reference evidence="3" key="1">
    <citation type="submission" date="2022-07" db="EMBL/GenBank/DDBJ databases">
        <title>Phylogenomic reconstructions and comparative analyses of Kickxellomycotina fungi.</title>
        <authorList>
            <person name="Reynolds N.K."/>
            <person name="Stajich J.E."/>
            <person name="Barry K."/>
            <person name="Grigoriev I.V."/>
            <person name="Crous P."/>
            <person name="Smith M.E."/>
        </authorList>
    </citation>
    <scope>NUCLEOTIDE SEQUENCE</scope>
    <source>
        <strain evidence="3">NRRL 1566</strain>
    </source>
</reference>
<keyword evidence="2" id="KW-0812">Transmembrane</keyword>
<gene>
    <name evidence="3" type="ORF">IWW36_005554</name>
</gene>
<keyword evidence="2" id="KW-0472">Membrane</keyword>
<evidence type="ECO:0000256" key="1">
    <source>
        <dbReference type="SAM" id="MobiDB-lite"/>
    </source>
</evidence>
<evidence type="ECO:0008006" key="5">
    <source>
        <dbReference type="Google" id="ProtNLM"/>
    </source>
</evidence>